<feature type="transmembrane region" description="Helical" evidence="2">
    <location>
        <begin position="218"/>
        <end position="236"/>
    </location>
</feature>
<feature type="domain" description="MIR" evidence="3">
    <location>
        <begin position="32"/>
        <end position="88"/>
    </location>
</feature>
<feature type="transmembrane region" description="Helical" evidence="2">
    <location>
        <begin position="176"/>
        <end position="198"/>
    </location>
</feature>
<dbReference type="InterPro" id="IPR027005">
    <property type="entry name" value="PMT-like"/>
</dbReference>
<keyword evidence="2" id="KW-1133">Transmembrane helix</keyword>
<dbReference type="UniPathway" id="UPA00378"/>
<dbReference type="Pfam" id="PF16192">
    <property type="entry name" value="PMT_4TMC"/>
    <property type="match status" value="1"/>
</dbReference>
<evidence type="ECO:0000256" key="1">
    <source>
        <dbReference type="ARBA" id="ARBA00022737"/>
    </source>
</evidence>
<dbReference type="SUPFAM" id="SSF82109">
    <property type="entry name" value="MIR domain"/>
    <property type="match status" value="1"/>
</dbReference>
<evidence type="ECO:0000259" key="3">
    <source>
        <dbReference type="SMART" id="SM00472"/>
    </source>
</evidence>
<feature type="transmembrane region" description="Helical" evidence="2">
    <location>
        <begin position="277"/>
        <end position="297"/>
    </location>
</feature>
<dbReference type="GO" id="GO:0004169">
    <property type="term" value="F:dolichyl-phosphate-mannose-protein mannosyltransferase activity"/>
    <property type="evidence" value="ECO:0007669"/>
    <property type="project" value="TreeGrafter"/>
</dbReference>
<dbReference type="SMART" id="SM00472">
    <property type="entry name" value="MIR"/>
    <property type="match status" value="1"/>
</dbReference>
<dbReference type="InterPro" id="IPR016093">
    <property type="entry name" value="MIR_motif"/>
</dbReference>
<keyword evidence="2" id="KW-0812">Transmembrane</keyword>
<keyword evidence="1" id="KW-0677">Repeat</keyword>
<dbReference type="Proteomes" id="UP000440578">
    <property type="component" value="Unassembled WGS sequence"/>
</dbReference>
<dbReference type="InterPro" id="IPR036300">
    <property type="entry name" value="MIR_dom_sf"/>
</dbReference>
<evidence type="ECO:0000256" key="2">
    <source>
        <dbReference type="SAM" id="Phobius"/>
    </source>
</evidence>
<dbReference type="OrthoDB" id="292747at2759"/>
<organism evidence="4 5">
    <name type="scientific">Amphibalanus amphitrite</name>
    <name type="common">Striped barnacle</name>
    <name type="synonym">Balanus amphitrite</name>
    <dbReference type="NCBI Taxonomy" id="1232801"/>
    <lineage>
        <taxon>Eukaryota</taxon>
        <taxon>Metazoa</taxon>
        <taxon>Ecdysozoa</taxon>
        <taxon>Arthropoda</taxon>
        <taxon>Crustacea</taxon>
        <taxon>Multicrustacea</taxon>
        <taxon>Cirripedia</taxon>
        <taxon>Thoracica</taxon>
        <taxon>Thoracicalcarea</taxon>
        <taxon>Balanomorpha</taxon>
        <taxon>Balanoidea</taxon>
        <taxon>Balanidae</taxon>
        <taxon>Amphibalaninae</taxon>
        <taxon>Amphibalanus</taxon>
    </lineage>
</organism>
<evidence type="ECO:0000313" key="4">
    <source>
        <dbReference type="EMBL" id="KAF0303796.1"/>
    </source>
</evidence>
<proteinExistence type="predicted"/>
<dbReference type="EMBL" id="VIIS01000913">
    <property type="protein sequence ID" value="KAF0303796.1"/>
    <property type="molecule type" value="Genomic_DNA"/>
</dbReference>
<keyword evidence="4" id="KW-0328">Glycosyltransferase</keyword>
<sequence>MKEVSCYTGTNTSIPKQDLWKVMIVNKKDTDGAWHAITSEVRFINQGNLNMALKFSGRRLPEWGNGQQEVVGDALVDQEHTVWNVEEHRYLTMESNSDDERQLEVVSSDLIPMTEMQLSFWRKFAELQLKMLFNSQETVHGHTYATDPLEWLSLRRGVAYWISPDSNAQVHLVGNAAVWAASSAALLVYSALATLYLLRRKRACFDVPDAEWSKMCTVCRTVLGGFACHYLPYFVIDHTFFLHHYLPAYVFAVMLAACTVDHLNFVASHLGWRPLRLLLALAVLIWVAACGYTFVVFSSMSYGTTPLTPQQIKDMTWRDSWDFIVHKQ</sequence>
<protein>
    <submittedName>
        <fullName evidence="4">Protein O-mannosyltransferase 1</fullName>
    </submittedName>
</protein>
<reference evidence="4 5" key="1">
    <citation type="submission" date="2019-07" db="EMBL/GenBank/DDBJ databases">
        <title>Draft genome assembly of a fouling barnacle, Amphibalanus amphitrite (Darwin, 1854): The first reference genome for Thecostraca.</title>
        <authorList>
            <person name="Kim W."/>
        </authorList>
    </citation>
    <scope>NUCLEOTIDE SEQUENCE [LARGE SCALE GENOMIC DNA]</scope>
    <source>
        <strain evidence="4">SNU_AA5</strain>
        <tissue evidence="4">Soma without cirri and trophi</tissue>
    </source>
</reference>
<comment type="caution">
    <text evidence="4">The sequence shown here is derived from an EMBL/GenBank/DDBJ whole genome shotgun (WGS) entry which is preliminary data.</text>
</comment>
<keyword evidence="2" id="KW-0472">Membrane</keyword>
<name>A0A6A4W8W5_AMPAM</name>
<dbReference type="Gene3D" id="2.80.10.50">
    <property type="match status" value="1"/>
</dbReference>
<gene>
    <name evidence="4" type="primary">rt_1</name>
    <name evidence="4" type="ORF">FJT64_024270</name>
</gene>
<keyword evidence="5" id="KW-1185">Reference proteome</keyword>
<dbReference type="InterPro" id="IPR032421">
    <property type="entry name" value="PMT_4TMC"/>
</dbReference>
<dbReference type="PANTHER" id="PTHR10050">
    <property type="entry name" value="DOLICHYL-PHOSPHATE-MANNOSE--PROTEIN MANNOSYLTRANSFERASE"/>
    <property type="match status" value="1"/>
</dbReference>
<dbReference type="PANTHER" id="PTHR10050:SF51">
    <property type="entry name" value="PROTEIN O-MANNOSYL-TRANSFERASE 1"/>
    <property type="match status" value="1"/>
</dbReference>
<accession>A0A6A4W8W5</accession>
<keyword evidence="4" id="KW-0808">Transferase</keyword>
<feature type="transmembrane region" description="Helical" evidence="2">
    <location>
        <begin position="248"/>
        <end position="265"/>
    </location>
</feature>
<dbReference type="AlphaFoldDB" id="A0A6A4W8W5"/>
<evidence type="ECO:0000313" key="5">
    <source>
        <dbReference type="Proteomes" id="UP000440578"/>
    </source>
</evidence>
<dbReference type="GO" id="GO:0005783">
    <property type="term" value="C:endoplasmic reticulum"/>
    <property type="evidence" value="ECO:0007669"/>
    <property type="project" value="TreeGrafter"/>
</dbReference>